<dbReference type="PROSITE" id="PS50931">
    <property type="entry name" value="HTH_LYSR"/>
    <property type="match status" value="1"/>
</dbReference>
<dbReference type="InterPro" id="IPR058163">
    <property type="entry name" value="LysR-type_TF_proteobact-type"/>
</dbReference>
<evidence type="ECO:0000256" key="2">
    <source>
        <dbReference type="ARBA" id="ARBA00023015"/>
    </source>
</evidence>
<evidence type="ECO:0000256" key="5">
    <source>
        <dbReference type="SAM" id="MobiDB-lite"/>
    </source>
</evidence>
<protein>
    <submittedName>
        <fullName evidence="7">LysR family transcriptional regulator</fullName>
    </submittedName>
</protein>
<dbReference type="PANTHER" id="PTHR30537:SF26">
    <property type="entry name" value="GLYCINE CLEAVAGE SYSTEM TRANSCRIPTIONAL ACTIVATOR"/>
    <property type="match status" value="1"/>
</dbReference>
<dbReference type="EMBL" id="JAEQNA010000007">
    <property type="protein sequence ID" value="MBL0422154.1"/>
    <property type="molecule type" value="Genomic_DNA"/>
</dbReference>
<dbReference type="Pfam" id="PF03466">
    <property type="entry name" value="LysR_substrate"/>
    <property type="match status" value="1"/>
</dbReference>
<dbReference type="PANTHER" id="PTHR30537">
    <property type="entry name" value="HTH-TYPE TRANSCRIPTIONAL REGULATOR"/>
    <property type="match status" value="1"/>
</dbReference>
<keyword evidence="2" id="KW-0805">Transcription regulation</keyword>
<dbReference type="SUPFAM" id="SSF46785">
    <property type="entry name" value="Winged helix' DNA-binding domain"/>
    <property type="match status" value="1"/>
</dbReference>
<comment type="caution">
    <text evidence="7">The sequence shown here is derived from an EMBL/GenBank/DDBJ whole genome shotgun (WGS) entry which is preliminary data.</text>
</comment>
<dbReference type="GO" id="GO:0003700">
    <property type="term" value="F:DNA-binding transcription factor activity"/>
    <property type="evidence" value="ECO:0007669"/>
    <property type="project" value="InterPro"/>
</dbReference>
<evidence type="ECO:0000256" key="4">
    <source>
        <dbReference type="ARBA" id="ARBA00023163"/>
    </source>
</evidence>
<evidence type="ECO:0000313" key="7">
    <source>
        <dbReference type="EMBL" id="MBL0422154.1"/>
    </source>
</evidence>
<feature type="domain" description="HTH lysR-type" evidence="6">
    <location>
        <begin position="6"/>
        <end position="63"/>
    </location>
</feature>
<keyword evidence="3" id="KW-0238">DNA-binding</keyword>
<comment type="similarity">
    <text evidence="1">Belongs to the LysR transcriptional regulatory family.</text>
</comment>
<proteinExistence type="inferred from homology"/>
<keyword evidence="8" id="KW-1185">Reference proteome</keyword>
<dbReference type="FunFam" id="3.40.190.10:FF:000017">
    <property type="entry name" value="Glycine cleavage system transcriptional activator"/>
    <property type="match status" value="1"/>
</dbReference>
<dbReference type="RefSeq" id="WP_201685231.1">
    <property type="nucleotide sequence ID" value="NZ_JAEQNA010000007.1"/>
</dbReference>
<name>A0A936ZIR3_9BURK</name>
<dbReference type="GO" id="GO:0006351">
    <property type="term" value="P:DNA-templated transcription"/>
    <property type="evidence" value="ECO:0007669"/>
    <property type="project" value="TreeGrafter"/>
</dbReference>
<dbReference type="Proteomes" id="UP000613011">
    <property type="component" value="Unassembled WGS sequence"/>
</dbReference>
<evidence type="ECO:0000313" key="8">
    <source>
        <dbReference type="Proteomes" id="UP000613011"/>
    </source>
</evidence>
<dbReference type="AlphaFoldDB" id="A0A936ZIR3"/>
<dbReference type="InterPro" id="IPR036390">
    <property type="entry name" value="WH_DNA-bd_sf"/>
</dbReference>
<dbReference type="GO" id="GO:0043565">
    <property type="term" value="F:sequence-specific DNA binding"/>
    <property type="evidence" value="ECO:0007669"/>
    <property type="project" value="TreeGrafter"/>
</dbReference>
<feature type="region of interest" description="Disordered" evidence="5">
    <location>
        <begin position="298"/>
        <end position="318"/>
    </location>
</feature>
<dbReference type="InterPro" id="IPR000847">
    <property type="entry name" value="LysR_HTH_N"/>
</dbReference>
<dbReference type="FunFam" id="1.10.10.10:FF:000038">
    <property type="entry name" value="Glycine cleavage system transcriptional activator"/>
    <property type="match status" value="1"/>
</dbReference>
<organism evidence="7 8">
    <name type="scientific">Ramlibacter aurantiacus</name>
    <dbReference type="NCBI Taxonomy" id="2801330"/>
    <lineage>
        <taxon>Bacteria</taxon>
        <taxon>Pseudomonadati</taxon>
        <taxon>Pseudomonadota</taxon>
        <taxon>Betaproteobacteria</taxon>
        <taxon>Burkholderiales</taxon>
        <taxon>Comamonadaceae</taxon>
        <taxon>Ramlibacter</taxon>
    </lineage>
</organism>
<accession>A0A936ZIR3</accession>
<reference evidence="7" key="1">
    <citation type="submission" date="2021-01" db="EMBL/GenBank/DDBJ databases">
        <title>Ramlibacter sp. strain AW1 16S ribosomal RNA gene Genome sequencing and assembly.</title>
        <authorList>
            <person name="Kang M."/>
        </authorList>
    </citation>
    <scope>NUCLEOTIDE SEQUENCE</scope>
    <source>
        <strain evidence="7">AW1</strain>
    </source>
</reference>
<dbReference type="SUPFAM" id="SSF53850">
    <property type="entry name" value="Periplasmic binding protein-like II"/>
    <property type="match status" value="1"/>
</dbReference>
<dbReference type="InterPro" id="IPR005119">
    <property type="entry name" value="LysR_subst-bd"/>
</dbReference>
<dbReference type="Pfam" id="PF00126">
    <property type="entry name" value="HTH_1"/>
    <property type="match status" value="1"/>
</dbReference>
<dbReference type="Gene3D" id="1.10.10.10">
    <property type="entry name" value="Winged helix-like DNA-binding domain superfamily/Winged helix DNA-binding domain"/>
    <property type="match status" value="1"/>
</dbReference>
<evidence type="ECO:0000256" key="1">
    <source>
        <dbReference type="ARBA" id="ARBA00009437"/>
    </source>
</evidence>
<sequence>MRRHLPSTQALACFEAAARHQSFTRAAQELALTQGAVSRQVASLESLVGVPLFRRTRHGMELTPAGADYARQVSRQLDALERGTLDLRSRQGQLDSVLIASVPTFATRWLIPRLPGLARLHPQLQVHIEARSRPFLFSEAGFDAALFAGTPEQLRQWAGTRSVLLLAEDVIPVCNPAFLAAGRPLSPTRLAQVPLLQQSTRPEAWRQWFDAQGVQAEAALAGPRYELFSMQVAAAVSGLGVALVPTLLVQQELQSGLLAIACDRPLRGQRAYYLVEPEGLERPAVARLRQWLKDEAAADQAPAMGSAAPSKAQKRSSQ</sequence>
<evidence type="ECO:0000259" key="6">
    <source>
        <dbReference type="PROSITE" id="PS50931"/>
    </source>
</evidence>
<keyword evidence="4" id="KW-0804">Transcription</keyword>
<dbReference type="PRINTS" id="PR00039">
    <property type="entry name" value="HTHLYSR"/>
</dbReference>
<evidence type="ECO:0000256" key="3">
    <source>
        <dbReference type="ARBA" id="ARBA00023125"/>
    </source>
</evidence>
<dbReference type="InterPro" id="IPR036388">
    <property type="entry name" value="WH-like_DNA-bd_sf"/>
</dbReference>
<gene>
    <name evidence="7" type="ORF">JI739_17535</name>
</gene>
<dbReference type="Gene3D" id="3.40.190.10">
    <property type="entry name" value="Periplasmic binding protein-like II"/>
    <property type="match status" value="2"/>
</dbReference>